<dbReference type="Pfam" id="PF03992">
    <property type="entry name" value="ABM"/>
    <property type="match status" value="1"/>
</dbReference>
<keyword evidence="2" id="KW-0560">Oxidoreductase</keyword>
<sequence>MSGFGLYVKFVARPGQRAALVDVLLTAAGQTGAVPGCQLYVVNESVTEPDVVWVTEVWDSQAEHDASLTAPGAAELIQQALPLLAGPPERVELRPAGGKGVTAG</sequence>
<dbReference type="AlphaFoldDB" id="A0AAE3GC00"/>
<dbReference type="PROSITE" id="PS51725">
    <property type="entry name" value="ABM"/>
    <property type="match status" value="1"/>
</dbReference>
<accession>A0AAE3GC00</accession>
<reference evidence="2" key="1">
    <citation type="submission" date="2022-06" db="EMBL/GenBank/DDBJ databases">
        <title>Genomic Encyclopedia of Archaeal and Bacterial Type Strains, Phase II (KMG-II): from individual species to whole genera.</title>
        <authorList>
            <person name="Goeker M."/>
        </authorList>
    </citation>
    <scope>NUCLEOTIDE SEQUENCE</scope>
    <source>
        <strain evidence="2">DSM 43935</strain>
    </source>
</reference>
<dbReference type="InterPro" id="IPR011008">
    <property type="entry name" value="Dimeric_a/b-barrel"/>
</dbReference>
<feature type="domain" description="ABM" evidence="1">
    <location>
        <begin position="4"/>
        <end position="93"/>
    </location>
</feature>
<proteinExistence type="predicted"/>
<name>A0AAE3GC00_9PSEU</name>
<keyword evidence="2" id="KW-0503">Monooxygenase</keyword>
<gene>
    <name evidence="2" type="ORF">LX83_001867</name>
</gene>
<dbReference type="Proteomes" id="UP001206128">
    <property type="component" value="Unassembled WGS sequence"/>
</dbReference>
<dbReference type="PANTHER" id="PTHR33336:SF14">
    <property type="entry name" value="ANTIBIOTIC BIOSYNTHESIS MONOOXYGENASE"/>
    <property type="match status" value="1"/>
</dbReference>
<evidence type="ECO:0000313" key="3">
    <source>
        <dbReference type="Proteomes" id="UP001206128"/>
    </source>
</evidence>
<dbReference type="RefSeq" id="WP_253769434.1">
    <property type="nucleotide sequence ID" value="NZ_JAMTCK010000004.1"/>
</dbReference>
<dbReference type="EMBL" id="JAMTCK010000004">
    <property type="protein sequence ID" value="MCP2165018.1"/>
    <property type="molecule type" value="Genomic_DNA"/>
</dbReference>
<keyword evidence="3" id="KW-1185">Reference proteome</keyword>
<dbReference type="PANTHER" id="PTHR33336">
    <property type="entry name" value="QUINOL MONOOXYGENASE YGIN-RELATED"/>
    <property type="match status" value="1"/>
</dbReference>
<evidence type="ECO:0000313" key="2">
    <source>
        <dbReference type="EMBL" id="MCP2165018.1"/>
    </source>
</evidence>
<comment type="caution">
    <text evidence="2">The sequence shown here is derived from an EMBL/GenBank/DDBJ whole genome shotgun (WGS) entry which is preliminary data.</text>
</comment>
<dbReference type="GO" id="GO:0004497">
    <property type="term" value="F:monooxygenase activity"/>
    <property type="evidence" value="ECO:0007669"/>
    <property type="project" value="UniProtKB-KW"/>
</dbReference>
<dbReference type="Gene3D" id="3.30.70.100">
    <property type="match status" value="1"/>
</dbReference>
<dbReference type="SUPFAM" id="SSF54909">
    <property type="entry name" value="Dimeric alpha+beta barrel"/>
    <property type="match status" value="1"/>
</dbReference>
<evidence type="ECO:0000259" key="1">
    <source>
        <dbReference type="PROSITE" id="PS51725"/>
    </source>
</evidence>
<dbReference type="InterPro" id="IPR007138">
    <property type="entry name" value="ABM_dom"/>
</dbReference>
<protein>
    <submittedName>
        <fullName evidence="2">Quinol monooxygenase YgiN</fullName>
    </submittedName>
</protein>
<dbReference type="InterPro" id="IPR050744">
    <property type="entry name" value="AI-2_Isomerase_LsrG"/>
</dbReference>
<organism evidence="2 3">
    <name type="scientific">Goodfellowiella coeruleoviolacea</name>
    <dbReference type="NCBI Taxonomy" id="334858"/>
    <lineage>
        <taxon>Bacteria</taxon>
        <taxon>Bacillati</taxon>
        <taxon>Actinomycetota</taxon>
        <taxon>Actinomycetes</taxon>
        <taxon>Pseudonocardiales</taxon>
        <taxon>Pseudonocardiaceae</taxon>
        <taxon>Goodfellowiella</taxon>
    </lineage>
</organism>